<dbReference type="Proteomes" id="UP001589532">
    <property type="component" value="Unassembled WGS sequence"/>
</dbReference>
<keyword evidence="2" id="KW-1185">Reference proteome</keyword>
<evidence type="ECO:0000313" key="2">
    <source>
        <dbReference type="Proteomes" id="UP001589532"/>
    </source>
</evidence>
<proteinExistence type="predicted"/>
<protein>
    <submittedName>
        <fullName evidence="1">Uncharacterized protein</fullName>
    </submittedName>
</protein>
<dbReference type="EMBL" id="JBHMBW010000002">
    <property type="protein sequence ID" value="MFB9621992.1"/>
    <property type="molecule type" value="Genomic_DNA"/>
</dbReference>
<reference evidence="1 2" key="1">
    <citation type="submission" date="2024-09" db="EMBL/GenBank/DDBJ databases">
        <authorList>
            <person name="Sun Q."/>
            <person name="Mori K."/>
        </authorList>
    </citation>
    <scope>NUCLEOTIDE SEQUENCE [LARGE SCALE GENOMIC DNA]</scope>
    <source>
        <strain evidence="1 2">JCM 3143</strain>
    </source>
</reference>
<gene>
    <name evidence="1" type="ORF">ACFFSA_02765</name>
</gene>
<organism evidence="1 2">
    <name type="scientific">Nonomuraea helvata</name>
    <dbReference type="NCBI Taxonomy" id="37484"/>
    <lineage>
        <taxon>Bacteria</taxon>
        <taxon>Bacillati</taxon>
        <taxon>Actinomycetota</taxon>
        <taxon>Actinomycetes</taxon>
        <taxon>Streptosporangiales</taxon>
        <taxon>Streptosporangiaceae</taxon>
        <taxon>Nonomuraea</taxon>
    </lineage>
</organism>
<accession>A0ABV5RRE5</accession>
<dbReference type="RefSeq" id="WP_345002047.1">
    <property type="nucleotide sequence ID" value="NZ_BAAAXV010000009.1"/>
</dbReference>
<comment type="caution">
    <text evidence="1">The sequence shown here is derived from an EMBL/GenBank/DDBJ whole genome shotgun (WGS) entry which is preliminary data.</text>
</comment>
<evidence type="ECO:0000313" key="1">
    <source>
        <dbReference type="EMBL" id="MFB9621992.1"/>
    </source>
</evidence>
<sequence length="99" mass="11206">MITVQDREFKTVQELIGELLITRSDLVWDNTFGSALQELDAADTVMTDYEELLQHLRTYAAKAPRNQVYDLPLEMLELFTRPAAQFAKSAGRGQRSCGP</sequence>
<name>A0ABV5RRE5_9ACTN</name>